<reference evidence="5" key="1">
    <citation type="submission" date="2016-03" db="EMBL/GenBank/DDBJ databases">
        <title>Draft genome sequence of Paenibacillus glacialis DSM 22343.</title>
        <authorList>
            <person name="Shin S.-K."/>
            <person name="Yi H."/>
        </authorList>
    </citation>
    <scope>NUCLEOTIDE SEQUENCE [LARGE SCALE GENOMIC DNA]</scope>
    <source>
        <strain evidence="5">NBRC 105008</strain>
    </source>
</reference>
<evidence type="ECO:0000259" key="1">
    <source>
        <dbReference type="Pfam" id="PF08818"/>
    </source>
</evidence>
<dbReference type="SUPFAM" id="SSF159888">
    <property type="entry name" value="YdhG-like"/>
    <property type="match status" value="1"/>
</dbReference>
<comment type="caution">
    <text evidence="3">The sequence shown here is derived from an EMBL/GenBank/DDBJ whole genome shotgun (WGS) entry which is preliminary data.</text>
</comment>
<proteinExistence type="predicted"/>
<evidence type="ECO:0000313" key="7">
    <source>
        <dbReference type="Proteomes" id="UP000321579"/>
    </source>
</evidence>
<dbReference type="STRING" id="551990.SAMN05192550_0120"/>
<accession>A0A1B9DMV4</accession>
<dbReference type="InterPro" id="IPR014922">
    <property type="entry name" value="YdhG-like"/>
</dbReference>
<evidence type="ECO:0000313" key="5">
    <source>
        <dbReference type="Proteomes" id="UP000093226"/>
    </source>
</evidence>
<feature type="domain" description="YdhG-like" evidence="1">
    <location>
        <begin position="16"/>
        <end position="108"/>
    </location>
</feature>
<evidence type="ECO:0000313" key="6">
    <source>
        <dbReference type="Proteomes" id="UP000182367"/>
    </source>
</evidence>
<dbReference type="RefSeq" id="WP_066328589.1">
    <property type="nucleotide sequence ID" value="NZ_BJVF01000001.1"/>
</dbReference>
<reference evidence="2 7" key="4">
    <citation type="submission" date="2019-07" db="EMBL/GenBank/DDBJ databases">
        <title>Whole genome shotgun sequence of Flavobacterium glycines NBRC 105008.</title>
        <authorList>
            <person name="Hosoyama A."/>
            <person name="Uohara A."/>
            <person name="Ohji S."/>
            <person name="Ichikawa N."/>
        </authorList>
    </citation>
    <scope>NUCLEOTIDE SEQUENCE [LARGE SCALE GENOMIC DNA]</scope>
    <source>
        <strain evidence="2 7">NBRC 105008</strain>
    </source>
</reference>
<name>A0A1B9DMV4_9FLAO</name>
<dbReference type="EMBL" id="BJVF01000001">
    <property type="protein sequence ID" value="GEL10829.1"/>
    <property type="molecule type" value="Genomic_DNA"/>
</dbReference>
<reference evidence="3" key="2">
    <citation type="submission" date="2016-03" db="EMBL/GenBank/DDBJ databases">
        <authorList>
            <person name="Ploux O."/>
        </authorList>
    </citation>
    <scope>NUCLEOTIDE SEQUENCE</scope>
    <source>
        <strain evidence="3">NBRC 105008</strain>
    </source>
</reference>
<dbReference type="Proteomes" id="UP000182367">
    <property type="component" value="Unassembled WGS sequence"/>
</dbReference>
<keyword evidence="6" id="KW-1185">Reference proteome</keyword>
<dbReference type="Proteomes" id="UP000093226">
    <property type="component" value="Unassembled WGS sequence"/>
</dbReference>
<protein>
    <submittedName>
        <fullName evidence="4">Uncharacterized conserved protein YdhG, YjbR/CyaY-like superfamily, DUF1801 family</fullName>
    </submittedName>
</protein>
<dbReference type="EMBL" id="FNEO01000001">
    <property type="protein sequence ID" value="SDI52452.1"/>
    <property type="molecule type" value="Genomic_DNA"/>
</dbReference>
<dbReference type="Gene3D" id="3.90.1150.200">
    <property type="match status" value="1"/>
</dbReference>
<dbReference type="OrthoDB" id="115213at2"/>
<dbReference type="Proteomes" id="UP000321579">
    <property type="component" value="Unassembled WGS sequence"/>
</dbReference>
<reference evidence="4 6" key="3">
    <citation type="submission" date="2016-10" db="EMBL/GenBank/DDBJ databases">
        <authorList>
            <person name="Varghese N."/>
            <person name="Submissions S."/>
        </authorList>
    </citation>
    <scope>NUCLEOTIDE SEQUENCE [LARGE SCALE GENOMIC DNA]</scope>
    <source>
        <strain evidence="4 6">Gm-149</strain>
    </source>
</reference>
<evidence type="ECO:0000313" key="4">
    <source>
        <dbReference type="EMBL" id="SDI52452.1"/>
    </source>
</evidence>
<organism evidence="3 5">
    <name type="scientific">Flavobacterium glycines</name>
    <dbReference type="NCBI Taxonomy" id="551990"/>
    <lineage>
        <taxon>Bacteria</taxon>
        <taxon>Pseudomonadati</taxon>
        <taxon>Bacteroidota</taxon>
        <taxon>Flavobacteriia</taxon>
        <taxon>Flavobacteriales</taxon>
        <taxon>Flavobacteriaceae</taxon>
        <taxon>Flavobacterium</taxon>
    </lineage>
</organism>
<gene>
    <name evidence="3" type="ORF">FBGL_11225</name>
    <name evidence="2" type="ORF">FGL01_15680</name>
    <name evidence="4" type="ORF">SAMN05192550_0120</name>
</gene>
<dbReference type="EMBL" id="LVEO01000019">
    <property type="protein sequence ID" value="OCB71016.1"/>
    <property type="molecule type" value="Genomic_DNA"/>
</dbReference>
<evidence type="ECO:0000313" key="2">
    <source>
        <dbReference type="EMBL" id="GEL10829.1"/>
    </source>
</evidence>
<dbReference type="AlphaFoldDB" id="A0A1B9DMV4"/>
<sequence length="117" mass="13480">MKNVNQYIDTLPVEIQKIAQEIRRIIKNEAPDCIESISYGMPAYKTFGKPLVYFAVYKNHIGLYATPSGHEQFSNELSKYKQGKGSVQFPLHSPIPFDLIQKIVAFRVKENNDKFKK</sequence>
<dbReference type="Pfam" id="PF08818">
    <property type="entry name" value="DUF1801"/>
    <property type="match status" value="1"/>
</dbReference>
<evidence type="ECO:0000313" key="3">
    <source>
        <dbReference type="EMBL" id="OCB71016.1"/>
    </source>
</evidence>